<reference evidence="3" key="1">
    <citation type="journal article" date="2019" name="Int. J. Syst. Evol. Microbiol.">
        <title>The Global Catalogue of Microorganisms (GCM) 10K type strain sequencing project: providing services to taxonomists for standard genome sequencing and annotation.</title>
        <authorList>
            <consortium name="The Broad Institute Genomics Platform"/>
            <consortium name="The Broad Institute Genome Sequencing Center for Infectious Disease"/>
            <person name="Wu L."/>
            <person name="Ma J."/>
        </authorList>
    </citation>
    <scope>NUCLEOTIDE SEQUENCE [LARGE SCALE GENOMIC DNA]</scope>
    <source>
        <strain evidence="3">JCM 12389</strain>
    </source>
</reference>
<feature type="chain" id="PRO_5045630687" description="Lipoprotein" evidence="1">
    <location>
        <begin position="22"/>
        <end position="162"/>
    </location>
</feature>
<feature type="signal peptide" evidence="1">
    <location>
        <begin position="1"/>
        <end position="21"/>
    </location>
</feature>
<dbReference type="Proteomes" id="UP001500880">
    <property type="component" value="Unassembled WGS sequence"/>
</dbReference>
<name>A0ABP3KVL3_9BACI</name>
<dbReference type="PROSITE" id="PS51257">
    <property type="entry name" value="PROKAR_LIPOPROTEIN"/>
    <property type="match status" value="1"/>
</dbReference>
<evidence type="ECO:0000313" key="3">
    <source>
        <dbReference type="Proteomes" id="UP001500880"/>
    </source>
</evidence>
<protein>
    <recommendedName>
        <fullName evidence="4">Lipoprotein</fullName>
    </recommendedName>
</protein>
<evidence type="ECO:0008006" key="4">
    <source>
        <dbReference type="Google" id="ProtNLM"/>
    </source>
</evidence>
<sequence length="162" mass="18483">MKHLFFVIILSLLLTGCNQQANFDTTYLLESDEIMITARTYQDGKRVTNIGYQGRLTTKEDIESFSNLVSGMNFTEISSNQAGKITTSNTSDSLTVGTKTADQTKKENLTILTFYKDGTILGIEFENGTGEHFYQVKPKDKSLYRKIHKWYEKNKENTLKIQ</sequence>
<accession>A0ABP3KVL3</accession>
<dbReference type="EMBL" id="BAAADO010000002">
    <property type="protein sequence ID" value="GAA0487818.1"/>
    <property type="molecule type" value="Genomic_DNA"/>
</dbReference>
<dbReference type="RefSeq" id="WP_343838683.1">
    <property type="nucleotide sequence ID" value="NZ_BAAADO010000002.1"/>
</dbReference>
<evidence type="ECO:0000313" key="2">
    <source>
        <dbReference type="EMBL" id="GAA0487818.1"/>
    </source>
</evidence>
<comment type="caution">
    <text evidence="2">The sequence shown here is derived from an EMBL/GenBank/DDBJ whole genome shotgun (WGS) entry which is preliminary data.</text>
</comment>
<organism evidence="2 3">
    <name type="scientific">Salinibacillus aidingensis</name>
    <dbReference type="NCBI Taxonomy" id="237684"/>
    <lineage>
        <taxon>Bacteria</taxon>
        <taxon>Bacillati</taxon>
        <taxon>Bacillota</taxon>
        <taxon>Bacilli</taxon>
        <taxon>Bacillales</taxon>
        <taxon>Bacillaceae</taxon>
        <taxon>Salinibacillus</taxon>
    </lineage>
</organism>
<keyword evidence="3" id="KW-1185">Reference proteome</keyword>
<proteinExistence type="predicted"/>
<gene>
    <name evidence="2" type="ORF">GCM10008986_11710</name>
</gene>
<evidence type="ECO:0000256" key="1">
    <source>
        <dbReference type="SAM" id="SignalP"/>
    </source>
</evidence>
<keyword evidence="1" id="KW-0732">Signal</keyword>